<name>A0AAT9FQ03_9BACT</name>
<dbReference type="AlphaFoldDB" id="A0AAT9FQ03"/>
<dbReference type="SUPFAM" id="SSF50800">
    <property type="entry name" value="PK beta-barrel domain-like"/>
    <property type="match status" value="1"/>
</dbReference>
<evidence type="ECO:0000259" key="1">
    <source>
        <dbReference type="PROSITE" id="PS51340"/>
    </source>
</evidence>
<dbReference type="PANTHER" id="PTHR36930:SF1">
    <property type="entry name" value="MOSC DOMAIN-CONTAINING PROTEIN"/>
    <property type="match status" value="1"/>
</dbReference>
<organism evidence="2">
    <name type="scientific">Oceaniferula spumae</name>
    <dbReference type="NCBI Taxonomy" id="2979115"/>
    <lineage>
        <taxon>Bacteria</taxon>
        <taxon>Pseudomonadati</taxon>
        <taxon>Verrucomicrobiota</taxon>
        <taxon>Verrucomicrobiia</taxon>
        <taxon>Verrucomicrobiales</taxon>
        <taxon>Verrucomicrobiaceae</taxon>
        <taxon>Oceaniferula</taxon>
    </lineage>
</organism>
<dbReference type="PROSITE" id="PS51340">
    <property type="entry name" value="MOSC"/>
    <property type="match status" value="1"/>
</dbReference>
<dbReference type="GO" id="GO:0030151">
    <property type="term" value="F:molybdenum ion binding"/>
    <property type="evidence" value="ECO:0007669"/>
    <property type="project" value="InterPro"/>
</dbReference>
<dbReference type="Gene3D" id="2.40.33.20">
    <property type="entry name" value="PK beta-barrel domain-like"/>
    <property type="match status" value="1"/>
</dbReference>
<proteinExistence type="predicted"/>
<dbReference type="InterPro" id="IPR005302">
    <property type="entry name" value="MoCF_Sase_C"/>
</dbReference>
<accession>A0AAT9FQ03</accession>
<sequence>MTIRLKHLYISPDHNYFGRHGKGALDYAIEEKQSIECVAGKGIVDDRFFDYEPDYKGQITFFDWVIYERVRDEIVKGSLSPSAFRRNVIVEGVDLNELIDKRFTIGDLEFTGSCECKPCYWMDQACAPGTHEFLKGYGGLRARIVKGGELKIRDYDLNVIGEIEPEISND</sequence>
<dbReference type="KEGG" id="osu:NT6N_30090"/>
<dbReference type="InterPro" id="IPR052716">
    <property type="entry name" value="MOSC_domain"/>
</dbReference>
<gene>
    <name evidence="2" type="ORF">NT6N_30090</name>
</gene>
<protein>
    <recommendedName>
        <fullName evidence="1">MOSC domain-containing protein</fullName>
    </recommendedName>
</protein>
<dbReference type="GO" id="GO:0030170">
    <property type="term" value="F:pyridoxal phosphate binding"/>
    <property type="evidence" value="ECO:0007669"/>
    <property type="project" value="InterPro"/>
</dbReference>
<feature type="domain" description="MOSC" evidence="1">
    <location>
        <begin position="30"/>
        <end position="170"/>
    </location>
</feature>
<evidence type="ECO:0000313" key="2">
    <source>
        <dbReference type="EMBL" id="BDS07969.1"/>
    </source>
</evidence>
<dbReference type="PANTHER" id="PTHR36930">
    <property type="entry name" value="METAL-SULFUR CLUSTER BIOSYNTHESIS PROTEINS YUAD-RELATED"/>
    <property type="match status" value="1"/>
</dbReference>
<dbReference type="InterPro" id="IPR011037">
    <property type="entry name" value="Pyrv_Knase-like_insert_dom_sf"/>
</dbReference>
<dbReference type="GO" id="GO:0003824">
    <property type="term" value="F:catalytic activity"/>
    <property type="evidence" value="ECO:0007669"/>
    <property type="project" value="InterPro"/>
</dbReference>
<dbReference type="Pfam" id="PF03473">
    <property type="entry name" value="MOSC"/>
    <property type="match status" value="1"/>
</dbReference>
<reference evidence="2" key="1">
    <citation type="submission" date="2024-07" db="EMBL/GenBank/DDBJ databases">
        <title>Complete genome sequence of Verrucomicrobiaceae bacterium NT6N.</title>
        <authorList>
            <person name="Huang C."/>
            <person name="Takami H."/>
            <person name="Hamasaki K."/>
        </authorList>
    </citation>
    <scope>NUCLEOTIDE SEQUENCE</scope>
    <source>
        <strain evidence="2">NT6N</strain>
    </source>
</reference>
<dbReference type="EMBL" id="AP026866">
    <property type="protein sequence ID" value="BDS07969.1"/>
    <property type="molecule type" value="Genomic_DNA"/>
</dbReference>